<name>A7EWA9_SCLS1</name>
<dbReference type="EMBL" id="CH476634">
    <property type="protein sequence ID" value="EDN93751.1"/>
    <property type="molecule type" value="Genomic_DNA"/>
</dbReference>
<accession>A7EWA9</accession>
<reference evidence="2" key="1">
    <citation type="journal article" date="2011" name="PLoS Genet.">
        <title>Genomic analysis of the necrotrophic fungal pathogens Sclerotinia sclerotiorum and Botrytis cinerea.</title>
        <authorList>
            <person name="Amselem J."/>
            <person name="Cuomo C.A."/>
            <person name="van Kan J.A."/>
            <person name="Viaud M."/>
            <person name="Benito E.P."/>
            <person name="Couloux A."/>
            <person name="Coutinho P.M."/>
            <person name="de Vries R.P."/>
            <person name="Dyer P.S."/>
            <person name="Fillinger S."/>
            <person name="Fournier E."/>
            <person name="Gout L."/>
            <person name="Hahn M."/>
            <person name="Kohn L."/>
            <person name="Lapalu N."/>
            <person name="Plummer K.M."/>
            <person name="Pradier J.M."/>
            <person name="Quevillon E."/>
            <person name="Sharon A."/>
            <person name="Simon A."/>
            <person name="ten Have A."/>
            <person name="Tudzynski B."/>
            <person name="Tudzynski P."/>
            <person name="Wincker P."/>
            <person name="Andrew M."/>
            <person name="Anthouard V."/>
            <person name="Beever R.E."/>
            <person name="Beffa R."/>
            <person name="Benoit I."/>
            <person name="Bouzid O."/>
            <person name="Brault B."/>
            <person name="Chen Z."/>
            <person name="Choquer M."/>
            <person name="Collemare J."/>
            <person name="Cotton P."/>
            <person name="Danchin E.G."/>
            <person name="Da Silva C."/>
            <person name="Gautier A."/>
            <person name="Giraud C."/>
            <person name="Giraud T."/>
            <person name="Gonzalez C."/>
            <person name="Grossetete S."/>
            <person name="Guldener U."/>
            <person name="Henrissat B."/>
            <person name="Howlett B.J."/>
            <person name="Kodira C."/>
            <person name="Kretschmer M."/>
            <person name="Lappartient A."/>
            <person name="Leroch M."/>
            <person name="Levis C."/>
            <person name="Mauceli E."/>
            <person name="Neuveglise C."/>
            <person name="Oeser B."/>
            <person name="Pearson M."/>
            <person name="Poulain J."/>
            <person name="Poussereau N."/>
            <person name="Quesneville H."/>
            <person name="Rascle C."/>
            <person name="Schumacher J."/>
            <person name="Segurens B."/>
            <person name="Sexton A."/>
            <person name="Silva E."/>
            <person name="Sirven C."/>
            <person name="Soanes D.M."/>
            <person name="Talbot N.J."/>
            <person name="Templeton M."/>
            <person name="Yandava C."/>
            <person name="Yarden O."/>
            <person name="Zeng Q."/>
            <person name="Rollins J.A."/>
            <person name="Lebrun M.H."/>
            <person name="Dickman M."/>
        </authorList>
    </citation>
    <scope>NUCLEOTIDE SEQUENCE [LARGE SCALE GENOMIC DNA]</scope>
    <source>
        <strain evidence="2">ATCC 18683 / 1980 / Ss-1</strain>
    </source>
</reference>
<dbReference type="KEGG" id="ssl:SS1G_09618"/>
<keyword evidence="2" id="KW-1185">Reference proteome</keyword>
<organism evidence="1 2">
    <name type="scientific">Sclerotinia sclerotiorum (strain ATCC 18683 / 1980 / Ss-1)</name>
    <name type="common">White mold</name>
    <name type="synonym">Whetzelinia sclerotiorum</name>
    <dbReference type="NCBI Taxonomy" id="665079"/>
    <lineage>
        <taxon>Eukaryota</taxon>
        <taxon>Fungi</taxon>
        <taxon>Dikarya</taxon>
        <taxon>Ascomycota</taxon>
        <taxon>Pezizomycotina</taxon>
        <taxon>Leotiomycetes</taxon>
        <taxon>Helotiales</taxon>
        <taxon>Sclerotiniaceae</taxon>
        <taxon>Sclerotinia</taxon>
    </lineage>
</organism>
<dbReference type="RefSeq" id="XP_001588985.1">
    <property type="nucleotide sequence ID" value="XM_001588935.1"/>
</dbReference>
<evidence type="ECO:0000313" key="2">
    <source>
        <dbReference type="Proteomes" id="UP000001312"/>
    </source>
</evidence>
<dbReference type="Proteomes" id="UP000001312">
    <property type="component" value="Unassembled WGS sequence"/>
</dbReference>
<dbReference type="AlphaFoldDB" id="A7EWA9"/>
<proteinExistence type="predicted"/>
<protein>
    <submittedName>
        <fullName evidence="1">Uncharacterized protein</fullName>
    </submittedName>
</protein>
<dbReference type="GeneID" id="5485518"/>
<gene>
    <name evidence="1" type="ORF">SS1G_09618</name>
</gene>
<evidence type="ECO:0000313" key="1">
    <source>
        <dbReference type="EMBL" id="EDN93751.1"/>
    </source>
</evidence>
<dbReference type="InParanoid" id="A7EWA9"/>
<sequence>MMQEMQRAWICFAYGENDEVYGLENQSIQSDALFGLKKPNRYNLENLAESS</sequence>